<organism evidence="2 3">
    <name type="scientific">Fusobacterium hwasookii ChDC F128</name>
    <dbReference type="NCBI Taxonomy" id="1216362"/>
    <lineage>
        <taxon>Bacteria</taxon>
        <taxon>Fusobacteriati</taxon>
        <taxon>Fusobacteriota</taxon>
        <taxon>Fusobacteriia</taxon>
        <taxon>Fusobacteriales</taxon>
        <taxon>Fusobacteriaceae</taxon>
        <taxon>Fusobacterium</taxon>
    </lineage>
</organism>
<reference evidence="3" key="1">
    <citation type="journal article" date="2012" name="J. Bacteriol.">
        <title>Draft Genome Sequence of Fusobacterium nucleatum ChDC F128, Isolated from a Periodontitis Lesion.</title>
        <authorList>
            <person name="Park S.N."/>
            <person name="Kong S.W."/>
            <person name="Kim H.S."/>
            <person name="Park M.S."/>
            <person name="Lee J.W."/>
            <person name="Cho E."/>
            <person name="Lim Y.K."/>
            <person name="Choi M.H."/>
            <person name="Chang Y.H."/>
            <person name="Shin J.H."/>
            <person name="Park H.S."/>
            <person name="Choi S.H."/>
            <person name="Kook J.K."/>
        </authorList>
    </citation>
    <scope>NUCLEOTIDE SEQUENCE [LARGE SCALE GENOMIC DNA]</scope>
    <source>
        <strain evidence="3">ChDC F128</strain>
    </source>
</reference>
<dbReference type="RefSeq" id="WP_005917652.1">
    <property type="nucleotide sequence ID" value="NZ_ALVD01000004.1"/>
</dbReference>
<proteinExistence type="predicted"/>
<dbReference type="InterPro" id="IPR011990">
    <property type="entry name" value="TPR-like_helical_dom_sf"/>
</dbReference>
<accession>A0ABN0H0E1</accession>
<dbReference type="EMBL" id="ALVD01000004">
    <property type="protein sequence ID" value="EJU07732.1"/>
    <property type="molecule type" value="Genomic_DNA"/>
</dbReference>
<dbReference type="SUPFAM" id="SSF48452">
    <property type="entry name" value="TPR-like"/>
    <property type="match status" value="1"/>
</dbReference>
<dbReference type="Pfam" id="PF13676">
    <property type="entry name" value="TIR_2"/>
    <property type="match status" value="1"/>
</dbReference>
<dbReference type="SUPFAM" id="SSF52540">
    <property type="entry name" value="P-loop containing nucleoside triphosphate hydrolases"/>
    <property type="match status" value="1"/>
</dbReference>
<dbReference type="Gene3D" id="3.40.50.10140">
    <property type="entry name" value="Toll/interleukin-1 receptor homology (TIR) domain"/>
    <property type="match status" value="1"/>
</dbReference>
<dbReference type="InterPro" id="IPR000157">
    <property type="entry name" value="TIR_dom"/>
</dbReference>
<gene>
    <name evidence="2" type="ORF">B437_06410</name>
</gene>
<evidence type="ECO:0000313" key="2">
    <source>
        <dbReference type="EMBL" id="EJU07732.1"/>
    </source>
</evidence>
<dbReference type="Gene3D" id="1.25.40.10">
    <property type="entry name" value="Tetratricopeptide repeat domain"/>
    <property type="match status" value="1"/>
</dbReference>
<dbReference type="PROSITE" id="PS50104">
    <property type="entry name" value="TIR"/>
    <property type="match status" value="1"/>
</dbReference>
<keyword evidence="3" id="KW-1185">Reference proteome</keyword>
<protein>
    <recommendedName>
        <fullName evidence="1">TIR domain-containing protein</fullName>
    </recommendedName>
</protein>
<dbReference type="SUPFAM" id="SSF52200">
    <property type="entry name" value="Toll/Interleukin receptor TIR domain"/>
    <property type="match status" value="1"/>
</dbReference>
<evidence type="ECO:0000313" key="3">
    <source>
        <dbReference type="Proteomes" id="UP000004829"/>
    </source>
</evidence>
<evidence type="ECO:0000259" key="1">
    <source>
        <dbReference type="PROSITE" id="PS50104"/>
    </source>
</evidence>
<feature type="domain" description="TIR" evidence="1">
    <location>
        <begin position="1"/>
        <end position="134"/>
    </location>
</feature>
<dbReference type="InterPro" id="IPR035897">
    <property type="entry name" value="Toll_tir_struct_dom_sf"/>
</dbReference>
<comment type="caution">
    <text evidence="2">The sequence shown here is derived from an EMBL/GenBank/DDBJ whole genome shotgun (WGS) entry which is preliminary data.</text>
</comment>
<name>A0ABN0H0E1_9FUSO</name>
<sequence length="821" mass="96575">MGKAFLSHSSRDKILVEAVARKLGEKYCICDTFSFECGQKTFDEIMKGLDDTDLFVLFLSDNSLNSEWVKKELSIAYSKLQINKIKRIFPIIIDEKIDYTDSRIPEWLSETYNLQRLTKSDRIQKIIRRLLKEILWEKSPHLKEKNTFFCGRNILVEKLESEFSDFDKNVNCFVASGFSLTGRKALMKYTLQKLKIIPASYTPITIKFKDNESIEDFIKMLFDLGIIEFSIENFDFINSSQKIKVNKLVEIIKEFQKIKEVIFINDFGGIILPNGEVVDWFKEVLQKIENRFIFGISSKFNLRKTYIYKEIANVQVKLLDLDDRKKMFSKLLTLEGIDYLSNNYKKEICNLFTGYPVQIRYAVELIKENPKESFDFFNDIIEYNYTNASKIFNELSDEEKSIVILIAYLEIIEKNFLYEIVTDDNLLNNILSRPHLQNIFEYSGGYSDYINISENIQDFIVRSNFKISDAYEEKIRKSLEEFKSNLKDSSNYTDVDHTIVDLILTENSDKDNQFKFILPSHYLKTIIKLYKKRNYKQVIAISKKILESEDSLDEYLVKEIRKYMCLALAREKDKDNIFTEVAKIKNDADQFFIKGLYYRQIGKYNEAFENQCKVLELQSTYTGAQREIVQIYTIIGQVEQALVYAKKLYEGSNKNNPYTIQGYLLALIKTTKNKEENKDIEENKRIIEELLEKLKDIGTDISGEMQKRAKISYEAFVKNDSETLKKIKDLSIEYEDNHYIYMEMFDIADRFNDYNLMKESIDKLKALVKNRKSKLETVIEFNEIIFKKRLGNDVTADLATIKSKIPKEIYHKLKQRISNIK</sequence>
<dbReference type="InterPro" id="IPR027417">
    <property type="entry name" value="P-loop_NTPase"/>
</dbReference>
<dbReference type="Proteomes" id="UP000004829">
    <property type="component" value="Unassembled WGS sequence"/>
</dbReference>